<dbReference type="GO" id="GO:0016747">
    <property type="term" value="F:acyltransferase activity, transferring groups other than amino-acyl groups"/>
    <property type="evidence" value="ECO:0007669"/>
    <property type="project" value="InterPro"/>
</dbReference>
<dbReference type="GeneID" id="301047373"/>
<dbReference type="Proteomes" id="UP000016361">
    <property type="component" value="Unassembled WGS sequence"/>
</dbReference>
<gene>
    <name evidence="2" type="ORF">LOT_1801</name>
</gene>
<proteinExistence type="predicted"/>
<keyword evidence="3" id="KW-1185">Reference proteome</keyword>
<dbReference type="Pfam" id="PF13527">
    <property type="entry name" value="Acetyltransf_9"/>
    <property type="match status" value="1"/>
</dbReference>
<protein>
    <submittedName>
        <fullName evidence="2">GNAT family acetyltransferase</fullName>
    </submittedName>
</protein>
<dbReference type="PATRIC" id="fig|1423780.4.peg.75"/>
<organism evidence="2 3">
    <name type="scientific">Lentilactobacillus otakiensis DSM 19908 = JCM 15040</name>
    <dbReference type="NCBI Taxonomy" id="1423780"/>
    <lineage>
        <taxon>Bacteria</taxon>
        <taxon>Bacillati</taxon>
        <taxon>Bacillota</taxon>
        <taxon>Bacilli</taxon>
        <taxon>Lactobacillales</taxon>
        <taxon>Lactobacillaceae</taxon>
        <taxon>Lentilactobacillus</taxon>
    </lineage>
</organism>
<dbReference type="SUPFAM" id="SSF55729">
    <property type="entry name" value="Acyl-CoA N-acyltransferases (Nat)"/>
    <property type="match status" value="1"/>
</dbReference>
<dbReference type="InterPro" id="IPR016181">
    <property type="entry name" value="Acyl_CoA_acyltransferase"/>
</dbReference>
<dbReference type="STRING" id="1423780.FD05_GL000075"/>
<name>S4NTG0_9LACO</name>
<accession>S4NTG0</accession>
<dbReference type="Gene3D" id="3.40.630.30">
    <property type="match status" value="1"/>
</dbReference>
<sequence>MLMIRTVRQSDYSAVSDLIRTAFSKTANGYRHEAELVDKIREDPTYQKRLEVVAENGVQLLGHGLLSEVRVVDGDTSATGLALAPLAVAPAAQKSGVGGLIIGELDNRAIKLGYKFIVVTGWPDYYPKFGYQKASQFGIKSPMPVPDDVFMAKPLIDGGLDGVHGTVQYLKAFDM</sequence>
<dbReference type="eggNOG" id="COG3153">
    <property type="taxonomic scope" value="Bacteria"/>
</dbReference>
<feature type="domain" description="N-acetyltransferase" evidence="1">
    <location>
        <begin position="2"/>
        <end position="156"/>
    </location>
</feature>
<dbReference type="PROSITE" id="PS51186">
    <property type="entry name" value="GNAT"/>
    <property type="match status" value="1"/>
</dbReference>
<dbReference type="AlphaFoldDB" id="S4NTG0"/>
<dbReference type="EMBL" id="BASH01000006">
    <property type="protein sequence ID" value="GAD17263.1"/>
    <property type="molecule type" value="Genomic_DNA"/>
</dbReference>
<dbReference type="RefSeq" id="WP_020281703.1">
    <property type="nucleotide sequence ID" value="NZ_AZED01000008.1"/>
</dbReference>
<comment type="caution">
    <text evidence="2">The sequence shown here is derived from an EMBL/GenBank/DDBJ whole genome shotgun (WGS) entry which is preliminary data.</text>
</comment>
<evidence type="ECO:0000313" key="3">
    <source>
        <dbReference type="Proteomes" id="UP000016361"/>
    </source>
</evidence>
<keyword evidence="2" id="KW-0808">Transferase</keyword>
<evidence type="ECO:0000313" key="2">
    <source>
        <dbReference type="EMBL" id="GAD17263.1"/>
    </source>
</evidence>
<reference evidence="3" key="1">
    <citation type="journal article" date="2013" name="Genome Announc.">
        <title>Draft Genome Sequence of D-Branched-Chain Amino Acid Producer Lactobacillus otakiensis JCM 15040T, Isolated from a Traditional Japanese Pickle.</title>
        <authorList>
            <person name="Doi K."/>
            <person name="Mori K."/>
            <person name="Mutaguchi Y."/>
            <person name="Tashiro K."/>
            <person name="Fujino Y."/>
            <person name="Ohmori T."/>
            <person name="Kuhara S."/>
            <person name="Ohshima T."/>
        </authorList>
    </citation>
    <scope>NUCLEOTIDE SEQUENCE [LARGE SCALE GENOMIC DNA]</scope>
    <source>
        <strain evidence="3">JCM 15040</strain>
    </source>
</reference>
<evidence type="ECO:0000259" key="1">
    <source>
        <dbReference type="PROSITE" id="PS51186"/>
    </source>
</evidence>
<dbReference type="InterPro" id="IPR000182">
    <property type="entry name" value="GNAT_dom"/>
</dbReference>